<accession>A0A016V012</accession>
<dbReference type="GO" id="GO:0005762">
    <property type="term" value="C:mitochondrial large ribosomal subunit"/>
    <property type="evidence" value="ECO:0007669"/>
    <property type="project" value="TreeGrafter"/>
</dbReference>
<evidence type="ECO:0000256" key="1">
    <source>
        <dbReference type="ARBA" id="ARBA00006540"/>
    </source>
</evidence>
<dbReference type="InterPro" id="IPR019927">
    <property type="entry name" value="Ribosomal_uL3_bac/org-type"/>
</dbReference>
<feature type="chain" id="PRO_5001488809" description="Large ribosomal subunit protein uL3m" evidence="7">
    <location>
        <begin position="31"/>
        <end position="412"/>
    </location>
</feature>
<evidence type="ECO:0000256" key="7">
    <source>
        <dbReference type="SAM" id="SignalP"/>
    </source>
</evidence>
<keyword evidence="3" id="KW-0687">Ribonucleoprotein</keyword>
<evidence type="ECO:0000313" key="9">
    <source>
        <dbReference type="Proteomes" id="UP000024635"/>
    </source>
</evidence>
<feature type="compositionally biased region" description="Basic and acidic residues" evidence="6">
    <location>
        <begin position="362"/>
        <end position="373"/>
    </location>
</feature>
<keyword evidence="2" id="KW-0689">Ribosomal protein</keyword>
<keyword evidence="7" id="KW-0732">Signal</keyword>
<name>A0A016V012_9BILA</name>
<dbReference type="EMBL" id="JARK01001358">
    <property type="protein sequence ID" value="EYC20397.1"/>
    <property type="molecule type" value="Genomic_DNA"/>
</dbReference>
<gene>
    <name evidence="8" type="primary">Acey_s0022.g604</name>
    <name evidence="8" type="synonym">Acey-mrps-18C</name>
    <name evidence="8" type="ORF">Y032_0022g604</name>
</gene>
<dbReference type="GO" id="GO:0006412">
    <property type="term" value="P:translation"/>
    <property type="evidence" value="ECO:0007669"/>
    <property type="project" value="InterPro"/>
</dbReference>
<proteinExistence type="inferred from homology"/>
<comment type="caution">
    <text evidence="8">The sequence shown here is derived from an EMBL/GenBank/DDBJ whole genome shotgun (WGS) entry which is preliminary data.</text>
</comment>
<dbReference type="InterPro" id="IPR009000">
    <property type="entry name" value="Transl_B-barrel_sf"/>
</dbReference>
<feature type="signal peptide" evidence="7">
    <location>
        <begin position="1"/>
        <end position="30"/>
    </location>
</feature>
<feature type="region of interest" description="Disordered" evidence="6">
    <location>
        <begin position="354"/>
        <end position="376"/>
    </location>
</feature>
<reference evidence="9" key="1">
    <citation type="journal article" date="2015" name="Nat. Genet.">
        <title>The genome and transcriptome of the zoonotic hookworm Ancylostoma ceylanicum identify infection-specific gene families.</title>
        <authorList>
            <person name="Schwarz E.M."/>
            <person name="Hu Y."/>
            <person name="Antoshechkin I."/>
            <person name="Miller M.M."/>
            <person name="Sternberg P.W."/>
            <person name="Aroian R.V."/>
        </authorList>
    </citation>
    <scope>NUCLEOTIDE SEQUENCE</scope>
    <source>
        <strain evidence="9">HY135</strain>
    </source>
</reference>
<dbReference type="PANTHER" id="PTHR11229">
    <property type="entry name" value="50S RIBOSOMAL PROTEIN L3"/>
    <property type="match status" value="1"/>
</dbReference>
<evidence type="ECO:0000256" key="3">
    <source>
        <dbReference type="ARBA" id="ARBA00023274"/>
    </source>
</evidence>
<comment type="similarity">
    <text evidence="1">Belongs to the universal ribosomal protein uL3 family.</text>
</comment>
<dbReference type="SUPFAM" id="SSF50447">
    <property type="entry name" value="Translation proteins"/>
    <property type="match status" value="1"/>
</dbReference>
<dbReference type="Pfam" id="PF00297">
    <property type="entry name" value="Ribosomal_L3"/>
    <property type="match status" value="1"/>
</dbReference>
<dbReference type="AlphaFoldDB" id="A0A016V012"/>
<evidence type="ECO:0000256" key="5">
    <source>
        <dbReference type="ARBA" id="ARBA00035396"/>
    </source>
</evidence>
<dbReference type="Proteomes" id="UP000024635">
    <property type="component" value="Unassembled WGS sequence"/>
</dbReference>
<evidence type="ECO:0000313" key="8">
    <source>
        <dbReference type="EMBL" id="EYC20397.1"/>
    </source>
</evidence>
<dbReference type="InterPro" id="IPR000597">
    <property type="entry name" value="Ribosomal_uL3"/>
</dbReference>
<protein>
    <recommendedName>
        <fullName evidence="4">Large ribosomal subunit protein uL3m</fullName>
    </recommendedName>
    <alternativeName>
        <fullName evidence="5">39S ribosomal protein L3, mitochondrial</fullName>
    </alternativeName>
</protein>
<dbReference type="GO" id="GO:0003735">
    <property type="term" value="F:structural constituent of ribosome"/>
    <property type="evidence" value="ECO:0007669"/>
    <property type="project" value="InterPro"/>
</dbReference>
<evidence type="ECO:0000256" key="2">
    <source>
        <dbReference type="ARBA" id="ARBA00022980"/>
    </source>
</evidence>
<dbReference type="Gene3D" id="2.40.30.10">
    <property type="entry name" value="Translation factors"/>
    <property type="match status" value="2"/>
</dbReference>
<dbReference type="PANTHER" id="PTHR11229:SF8">
    <property type="entry name" value="LARGE RIBOSOMAL SUBUNIT PROTEIN UL3M"/>
    <property type="match status" value="1"/>
</dbReference>
<organism evidence="8 9">
    <name type="scientific">Ancylostoma ceylanicum</name>
    <dbReference type="NCBI Taxonomy" id="53326"/>
    <lineage>
        <taxon>Eukaryota</taxon>
        <taxon>Metazoa</taxon>
        <taxon>Ecdysozoa</taxon>
        <taxon>Nematoda</taxon>
        <taxon>Chromadorea</taxon>
        <taxon>Rhabditida</taxon>
        <taxon>Rhabditina</taxon>
        <taxon>Rhabditomorpha</taxon>
        <taxon>Strongyloidea</taxon>
        <taxon>Ancylostomatidae</taxon>
        <taxon>Ancylostomatinae</taxon>
        <taxon>Ancylostoma</taxon>
    </lineage>
</organism>
<keyword evidence="9" id="KW-1185">Reference proteome</keyword>
<evidence type="ECO:0000256" key="6">
    <source>
        <dbReference type="SAM" id="MobiDB-lite"/>
    </source>
</evidence>
<sequence>MNNPSNACFRRSGMLLRAAVTPLLCSAVEASTLLIVPKPSASVFQFRGRRRTLTPSPWLPPVAEKSHDDFLDDGNRALLRELVAAERSAAMSLATASSHEAEAKVADIEPTTRRVGLLVRKIGMLPQWTVDGERILCTLLEVCENHVVSTVSPDDWYRKSIVGKRKAFNRDGPMWKVTVGAVNGDPDKFTHVYRNQFARACVPVKKYLGSFLVSEEALPTVGTSLDVRHFTVGQYVTATGKSIDWGFQGGMHRWGMRGQPARNTTKSHRRIGSIGSVGDARVWPGKRMPGHMGYEWVTVSGLEVVRMNIDKQVIYIKGSVPGDVGTMLLLKDCIQKEKKIKKGPVPTWLPSLEKVEEESETKDDQQNVSRDNEILSPKLFNFSSPTIMFSDDDAKKTLGRDKTKAKIAKVKK</sequence>
<dbReference type="OrthoDB" id="2398163at2759"/>
<evidence type="ECO:0000256" key="4">
    <source>
        <dbReference type="ARBA" id="ARBA00035209"/>
    </source>
</evidence>
<dbReference type="FunFam" id="2.40.30.10:FF:000169">
    <property type="entry name" value="50S ribosomal protein L3"/>
    <property type="match status" value="1"/>
</dbReference>